<accession>A0ABW6PXP6</accession>
<dbReference type="InterPro" id="IPR023286">
    <property type="entry name" value="ABATE_dom_sf"/>
</dbReference>
<protein>
    <submittedName>
        <fullName evidence="2">CGNR zinc finger domain-containing protein</fullName>
    </submittedName>
</protein>
<dbReference type="PANTHER" id="PTHR35525">
    <property type="entry name" value="BLL6575 PROTEIN"/>
    <property type="match status" value="1"/>
</dbReference>
<comment type="caution">
    <text evidence="2">The sequence shown here is derived from an EMBL/GenBank/DDBJ whole genome shotgun (WGS) entry which is preliminary data.</text>
</comment>
<evidence type="ECO:0000313" key="2">
    <source>
        <dbReference type="EMBL" id="MFF0547067.1"/>
    </source>
</evidence>
<organism evidence="2 3">
    <name type="scientific">Nocardia thailandica</name>
    <dbReference type="NCBI Taxonomy" id="257275"/>
    <lineage>
        <taxon>Bacteria</taxon>
        <taxon>Bacillati</taxon>
        <taxon>Actinomycetota</taxon>
        <taxon>Actinomycetes</taxon>
        <taxon>Mycobacteriales</taxon>
        <taxon>Nocardiaceae</taxon>
        <taxon>Nocardia</taxon>
    </lineage>
</organism>
<dbReference type="InterPro" id="IPR010852">
    <property type="entry name" value="ABATE"/>
</dbReference>
<name>A0ABW6PXP6_9NOCA</name>
<evidence type="ECO:0000313" key="3">
    <source>
        <dbReference type="Proteomes" id="UP001601444"/>
    </source>
</evidence>
<dbReference type="Gene3D" id="1.10.3300.10">
    <property type="entry name" value="Jann2411-like domain"/>
    <property type="match status" value="1"/>
</dbReference>
<dbReference type="Pfam" id="PF11706">
    <property type="entry name" value="zf-CGNR"/>
    <property type="match status" value="1"/>
</dbReference>
<dbReference type="SUPFAM" id="SSF160904">
    <property type="entry name" value="Jann2411-like"/>
    <property type="match status" value="1"/>
</dbReference>
<sequence length="197" mass="20960">MQERKSLPPAMRRRFRTGRACLDLVHTGGEGEHAAWEIVHTATDLAHWLGVILELPEVTAEDADLAAFRTLRAALSRAAFGAADGNPPGPADIAAVNAAAAVPPLVPRLGVDGTRTYPSPTARAALSTLARDAVDLFSGPLATRIRVCASDTCGLLFVDASRPGRRRWCSMDRCGNLAKVRAYRDAQAADTTAPHRA</sequence>
<evidence type="ECO:0000259" key="1">
    <source>
        <dbReference type="Pfam" id="PF11706"/>
    </source>
</evidence>
<feature type="domain" description="Zinc finger CGNR" evidence="1">
    <location>
        <begin position="144"/>
        <end position="185"/>
    </location>
</feature>
<reference evidence="2 3" key="1">
    <citation type="submission" date="2024-10" db="EMBL/GenBank/DDBJ databases">
        <title>The Natural Products Discovery Center: Release of the First 8490 Sequenced Strains for Exploring Actinobacteria Biosynthetic Diversity.</title>
        <authorList>
            <person name="Kalkreuter E."/>
            <person name="Kautsar S.A."/>
            <person name="Yang D."/>
            <person name="Bader C.D."/>
            <person name="Teijaro C.N."/>
            <person name="Fluegel L."/>
            <person name="Davis C.M."/>
            <person name="Simpson J.R."/>
            <person name="Lauterbach L."/>
            <person name="Steele A.D."/>
            <person name="Gui C."/>
            <person name="Meng S."/>
            <person name="Li G."/>
            <person name="Viehrig K."/>
            <person name="Ye F."/>
            <person name="Su P."/>
            <person name="Kiefer A.F."/>
            <person name="Nichols A."/>
            <person name="Cepeda A.J."/>
            <person name="Yan W."/>
            <person name="Fan B."/>
            <person name="Jiang Y."/>
            <person name="Adhikari A."/>
            <person name="Zheng C.-J."/>
            <person name="Schuster L."/>
            <person name="Cowan T.M."/>
            <person name="Smanski M.J."/>
            <person name="Chevrette M.G."/>
            <person name="De Carvalho L.P.S."/>
            <person name="Shen B."/>
        </authorList>
    </citation>
    <scope>NUCLEOTIDE SEQUENCE [LARGE SCALE GENOMIC DNA]</scope>
    <source>
        <strain evidence="2 3">NPDC004045</strain>
    </source>
</reference>
<dbReference type="Proteomes" id="UP001601444">
    <property type="component" value="Unassembled WGS sequence"/>
</dbReference>
<keyword evidence="3" id="KW-1185">Reference proteome</keyword>
<gene>
    <name evidence="2" type="ORF">ACFYTF_29950</name>
</gene>
<dbReference type="PANTHER" id="PTHR35525:SF3">
    <property type="entry name" value="BLL6575 PROTEIN"/>
    <property type="match status" value="1"/>
</dbReference>
<dbReference type="Pfam" id="PF07336">
    <property type="entry name" value="ABATE"/>
    <property type="match status" value="1"/>
</dbReference>
<dbReference type="RefSeq" id="WP_387703219.1">
    <property type="nucleotide sequence ID" value="NZ_JBIAMX010000031.1"/>
</dbReference>
<dbReference type="EMBL" id="JBIAMX010000031">
    <property type="protein sequence ID" value="MFF0547067.1"/>
    <property type="molecule type" value="Genomic_DNA"/>
</dbReference>
<dbReference type="InterPro" id="IPR021005">
    <property type="entry name" value="Znf_CGNR"/>
</dbReference>
<proteinExistence type="predicted"/>